<proteinExistence type="predicted"/>
<sequence length="299" mass="35562">MPWEGFVNPNKIFTIIFIIFLFIISSTYYYLKLPVRMVEREFEGIRSFFPDVRMENFYKEGWKGKVFKNINFELRLLWKKMEREKGYSLMKGRFKESYRGFYFIAFGDTGIYVLWKRDKGYAIASVFYYKDRVYWIDIYSNQPFKKYKDVIDHLIKNMEINGERFSGDLDGLLRNMRIPQSIIMRDEIFILILSGIFLYVFIILKLLFSFGFKRPKDLGMTIIEEKTIVSIKAGISRKNYPALVCIKDGKIIGFSGGKKIFEKDITSDIKMEGNKVSFSLNNAQYSFTVSETERWRIYI</sequence>
<keyword evidence="1" id="KW-0472">Membrane</keyword>
<dbReference type="AlphaFoldDB" id="A0A7C4UD53"/>
<feature type="transmembrane region" description="Helical" evidence="1">
    <location>
        <begin position="12"/>
        <end position="31"/>
    </location>
</feature>
<evidence type="ECO:0000313" key="2">
    <source>
        <dbReference type="EMBL" id="HGW92112.1"/>
    </source>
</evidence>
<feature type="transmembrane region" description="Helical" evidence="1">
    <location>
        <begin position="98"/>
        <end position="115"/>
    </location>
</feature>
<evidence type="ECO:0000256" key="1">
    <source>
        <dbReference type="SAM" id="Phobius"/>
    </source>
</evidence>
<comment type="caution">
    <text evidence="2">The sequence shown here is derived from an EMBL/GenBank/DDBJ whole genome shotgun (WGS) entry which is preliminary data.</text>
</comment>
<accession>A0A7C4UD53</accession>
<protein>
    <submittedName>
        <fullName evidence="2">Uncharacterized protein</fullName>
    </submittedName>
</protein>
<reference evidence="2" key="1">
    <citation type="journal article" date="2020" name="mSystems">
        <title>Genome- and Community-Level Interaction Insights into Carbon Utilization and Element Cycling Functions of Hydrothermarchaeota in Hydrothermal Sediment.</title>
        <authorList>
            <person name="Zhou Z."/>
            <person name="Liu Y."/>
            <person name="Xu W."/>
            <person name="Pan J."/>
            <person name="Luo Z.H."/>
            <person name="Li M."/>
        </authorList>
    </citation>
    <scope>NUCLEOTIDE SEQUENCE [LARGE SCALE GENOMIC DNA]</scope>
    <source>
        <strain evidence="2">SpSt-780</strain>
    </source>
</reference>
<keyword evidence="1" id="KW-0812">Transmembrane</keyword>
<name>A0A7C4UD53_UNCW3</name>
<feature type="transmembrane region" description="Helical" evidence="1">
    <location>
        <begin position="188"/>
        <end position="208"/>
    </location>
</feature>
<dbReference type="EMBL" id="DTHG01000079">
    <property type="protein sequence ID" value="HGW92112.1"/>
    <property type="molecule type" value="Genomic_DNA"/>
</dbReference>
<keyword evidence="1" id="KW-1133">Transmembrane helix</keyword>
<organism evidence="2">
    <name type="scientific">candidate division WOR-3 bacterium</name>
    <dbReference type="NCBI Taxonomy" id="2052148"/>
    <lineage>
        <taxon>Bacteria</taxon>
        <taxon>Bacteria division WOR-3</taxon>
    </lineage>
</organism>
<gene>
    <name evidence="2" type="ORF">ENV67_06205</name>
</gene>